<comment type="caution">
    <text evidence="8">The sequence shown here is derived from an EMBL/GenBank/DDBJ whole genome shotgun (WGS) entry which is preliminary data.</text>
</comment>
<evidence type="ECO:0000313" key="9">
    <source>
        <dbReference type="Proteomes" id="UP000541610"/>
    </source>
</evidence>
<dbReference type="OrthoDB" id="329835at2759"/>
<evidence type="ECO:0000256" key="2">
    <source>
        <dbReference type="ARBA" id="ARBA00022679"/>
    </source>
</evidence>
<dbReference type="UniPathway" id="UPA00094"/>
<dbReference type="CDD" id="cd00831">
    <property type="entry name" value="CHS_like"/>
    <property type="match status" value="1"/>
</dbReference>
<feature type="transmembrane region" description="Helical" evidence="5">
    <location>
        <begin position="70"/>
        <end position="90"/>
    </location>
</feature>
<dbReference type="GO" id="GO:0016301">
    <property type="term" value="F:kinase activity"/>
    <property type="evidence" value="ECO:0007669"/>
    <property type="project" value="UniProtKB-KW"/>
</dbReference>
<dbReference type="InterPro" id="IPR012392">
    <property type="entry name" value="3-ktacl-CoA_syn"/>
</dbReference>
<dbReference type="Pfam" id="PF08392">
    <property type="entry name" value="FAE1_CUT1_RppA"/>
    <property type="match status" value="1"/>
</dbReference>
<reference evidence="8 9" key="1">
    <citation type="submission" date="2020-04" db="EMBL/GenBank/DDBJ databases">
        <title>Perkinsus olseni comparative genomics.</title>
        <authorList>
            <person name="Bogema D.R."/>
        </authorList>
    </citation>
    <scope>NUCLEOTIDE SEQUENCE [LARGE SCALE GENOMIC DNA]</scope>
    <source>
        <strain evidence="8">00978-12</strain>
    </source>
</reference>
<comment type="pathway">
    <text evidence="3">Lipid metabolism; fatty acid biosynthesis.</text>
</comment>
<dbReference type="EC" id="2.3.1.-" evidence="3"/>
<evidence type="ECO:0000256" key="5">
    <source>
        <dbReference type="SAM" id="Phobius"/>
    </source>
</evidence>
<evidence type="ECO:0000256" key="1">
    <source>
        <dbReference type="ARBA" id="ARBA00005531"/>
    </source>
</evidence>
<sequence length="527" mass="58857">MCHHNDHNNDHYTLPKVDGTNRSSSTKRMRIVANILVFLIHYQWIFNYIGIIIGLAMLLLLITIQLHENIPIPVNTLSVICTITVLLLILRATVSRYCSPPFIGSPHVLCIDHAQFDPPSSWKVSHDDILTIARAQGCYTEDSIHFMSRLLQKSGTSASRSTAYPPAVVKSITTNTPADASAANTREEAREVIITTVKKLLKATNIHPKSIDYVIVNCTMYTPVPSHAAMIVNELDMRSDVITYNISGMGCSAGIISIDLARRLLRESPGRALVVSAEILTRCFYRGNDREPLMGNTLFRCGGSAALLTSLPQDYAKAKYKLLHCIRTQVIGKESFESIIETDDSSKKIVTLRLQKSIIKVAGMAIQHNLTKLAPLILPYREVFKVLWSMLKVKCLKWWSKNTNDTTTTAATIKMYVPDLRKGVDHWCIHTGGRGVLDAVQSNLKLSDYDIAPSRNILYERGNTSSSSIWYELAWAQRDGRIKRGDRILQMAFGSGFKCNSCIWVALHDIIIDKTHDKTSPTASEEA</sequence>
<gene>
    <name evidence="8" type="primary">KCS1_4</name>
    <name evidence="8" type="ORF">FOZ60_001881</name>
</gene>
<name>A0A7J6PJ54_PEROL</name>
<keyword evidence="3" id="KW-0012">Acyltransferase</keyword>
<keyword evidence="5" id="KW-1133">Transmembrane helix</keyword>
<dbReference type="PANTHER" id="PTHR31561">
    <property type="entry name" value="3-KETOACYL-COA SYNTHASE"/>
    <property type="match status" value="1"/>
</dbReference>
<dbReference type="Gene3D" id="3.40.47.10">
    <property type="match status" value="1"/>
</dbReference>
<dbReference type="GO" id="GO:0006633">
    <property type="term" value="P:fatty acid biosynthetic process"/>
    <property type="evidence" value="ECO:0007669"/>
    <property type="project" value="UniProtKB-UniPathway"/>
</dbReference>
<keyword evidence="2 3" id="KW-0808">Transferase</keyword>
<feature type="domain" description="Beta-ketoacyl-[acyl-carrier-protein] synthase III C-terminal" evidence="7">
    <location>
        <begin position="424"/>
        <end position="504"/>
    </location>
</feature>
<keyword evidence="8" id="KW-0418">Kinase</keyword>
<keyword evidence="5" id="KW-0472">Membrane</keyword>
<dbReference type="Proteomes" id="UP000541610">
    <property type="component" value="Unassembled WGS sequence"/>
</dbReference>
<dbReference type="SUPFAM" id="SSF53901">
    <property type="entry name" value="Thiolase-like"/>
    <property type="match status" value="1"/>
</dbReference>
<evidence type="ECO:0000259" key="6">
    <source>
        <dbReference type="Pfam" id="PF08392"/>
    </source>
</evidence>
<comment type="similarity">
    <text evidence="1 3">Belongs to the thiolase-like superfamily. Chalcone/stilbene synthases family.</text>
</comment>
<feature type="domain" description="FAE" evidence="6">
    <location>
        <begin position="108"/>
        <end position="394"/>
    </location>
</feature>
<evidence type="ECO:0000259" key="7">
    <source>
        <dbReference type="Pfam" id="PF08541"/>
    </source>
</evidence>
<feature type="region of interest" description="Disordered" evidence="4">
    <location>
        <begin position="1"/>
        <end position="22"/>
    </location>
</feature>
<evidence type="ECO:0000256" key="4">
    <source>
        <dbReference type="SAM" id="MobiDB-lite"/>
    </source>
</evidence>
<organism evidence="8 9">
    <name type="scientific">Perkinsus olseni</name>
    <name type="common">Perkinsus atlanticus</name>
    <dbReference type="NCBI Taxonomy" id="32597"/>
    <lineage>
        <taxon>Eukaryota</taxon>
        <taxon>Sar</taxon>
        <taxon>Alveolata</taxon>
        <taxon>Perkinsozoa</taxon>
        <taxon>Perkinsea</taxon>
        <taxon>Perkinsida</taxon>
        <taxon>Perkinsidae</taxon>
        <taxon>Perkinsus</taxon>
    </lineage>
</organism>
<evidence type="ECO:0000313" key="8">
    <source>
        <dbReference type="EMBL" id="KAF4696204.1"/>
    </source>
</evidence>
<dbReference type="PIRSF" id="PIRSF036417">
    <property type="entry name" value="3-ktacl-CoA_syn"/>
    <property type="match status" value="1"/>
</dbReference>
<keyword evidence="5" id="KW-0812">Transmembrane</keyword>
<evidence type="ECO:0000256" key="3">
    <source>
        <dbReference type="PIRNR" id="PIRNR036417"/>
    </source>
</evidence>
<dbReference type="InterPro" id="IPR013747">
    <property type="entry name" value="ACP_syn_III_C"/>
</dbReference>
<accession>A0A7J6PJ54</accession>
<dbReference type="GO" id="GO:0016020">
    <property type="term" value="C:membrane"/>
    <property type="evidence" value="ECO:0007669"/>
    <property type="project" value="InterPro"/>
</dbReference>
<feature type="compositionally biased region" description="Basic and acidic residues" evidence="4">
    <location>
        <begin position="1"/>
        <end position="10"/>
    </location>
</feature>
<feature type="transmembrane region" description="Helical" evidence="5">
    <location>
        <begin position="31"/>
        <end position="64"/>
    </location>
</feature>
<dbReference type="AlphaFoldDB" id="A0A7J6PJ54"/>
<dbReference type="Pfam" id="PF08541">
    <property type="entry name" value="ACP_syn_III_C"/>
    <property type="match status" value="1"/>
</dbReference>
<dbReference type="GO" id="GO:0016747">
    <property type="term" value="F:acyltransferase activity, transferring groups other than amino-acyl groups"/>
    <property type="evidence" value="ECO:0007669"/>
    <property type="project" value="InterPro"/>
</dbReference>
<proteinExistence type="inferred from homology"/>
<protein>
    <recommendedName>
        <fullName evidence="3">3-ketoacyl-CoA synthase</fullName>
        <ecNumber evidence="3">2.3.1.-</ecNumber>
    </recommendedName>
</protein>
<dbReference type="InterPro" id="IPR016039">
    <property type="entry name" value="Thiolase-like"/>
</dbReference>
<dbReference type="EMBL" id="JABANP010000013">
    <property type="protein sequence ID" value="KAF4696204.1"/>
    <property type="molecule type" value="Genomic_DNA"/>
</dbReference>
<dbReference type="InterPro" id="IPR013601">
    <property type="entry name" value="FAE1_typ3_polyketide_synth"/>
</dbReference>